<dbReference type="Proteomes" id="UP001527882">
    <property type="component" value="Unassembled WGS sequence"/>
</dbReference>
<reference evidence="1 2" key="1">
    <citation type="submission" date="2022-12" db="EMBL/GenBank/DDBJ databases">
        <title>Draft genome sequence of Paenibacillus sp. dW9.</title>
        <authorList>
            <person name="Choi E.-W."/>
            <person name="Kim D.-U."/>
        </authorList>
    </citation>
    <scope>NUCLEOTIDE SEQUENCE [LARGE SCALE GENOMIC DNA]</scope>
    <source>
        <strain evidence="2">dW9</strain>
    </source>
</reference>
<name>A0ABT4QB94_9BACL</name>
<dbReference type="EMBL" id="JAQAGZ010000011">
    <property type="protein sequence ID" value="MCZ8514155.1"/>
    <property type="molecule type" value="Genomic_DNA"/>
</dbReference>
<comment type="caution">
    <text evidence="1">The sequence shown here is derived from an EMBL/GenBank/DDBJ whole genome shotgun (WGS) entry which is preliminary data.</text>
</comment>
<evidence type="ECO:0000313" key="1">
    <source>
        <dbReference type="EMBL" id="MCZ8514155.1"/>
    </source>
</evidence>
<gene>
    <name evidence="1" type="ORF">O9H85_17325</name>
</gene>
<keyword evidence="2" id="KW-1185">Reference proteome</keyword>
<sequence length="224" mass="26123">MQKWFAAIYFFSRSNRGTSAAELSRLIKVTYKTAWLILHKIRHAISEADHKKLLSGIIRVNAAVHGKPDQSSIIRHHREQPLFVASAEDTLGCNPAPYFKMKLIPDHYLNEKTSLPTAIYDFRTNHIDSHVEHIQIVTRKYDSHRFKNLLTSVAQAGRWLTATYHGIGRKYLQFYLDEYCFRMNCSDNIYVIFKHLTSMCVSNKPITYRKLIYSNEDLSLAIQW</sequence>
<evidence type="ECO:0008006" key="3">
    <source>
        <dbReference type="Google" id="ProtNLM"/>
    </source>
</evidence>
<evidence type="ECO:0000313" key="2">
    <source>
        <dbReference type="Proteomes" id="UP001527882"/>
    </source>
</evidence>
<protein>
    <recommendedName>
        <fullName evidence="3">ISXO2-like transposase domain-containing protein</fullName>
    </recommendedName>
</protein>
<dbReference type="RefSeq" id="WP_269882683.1">
    <property type="nucleotide sequence ID" value="NZ_JAQAGZ010000011.1"/>
</dbReference>
<organism evidence="1 2">
    <name type="scientific">Paenibacillus gyeongsangnamensis</name>
    <dbReference type="NCBI Taxonomy" id="3388067"/>
    <lineage>
        <taxon>Bacteria</taxon>
        <taxon>Bacillati</taxon>
        <taxon>Bacillota</taxon>
        <taxon>Bacilli</taxon>
        <taxon>Bacillales</taxon>
        <taxon>Paenibacillaceae</taxon>
        <taxon>Paenibacillus</taxon>
    </lineage>
</organism>
<proteinExistence type="predicted"/>
<accession>A0ABT4QB94</accession>